<dbReference type="Gene3D" id="1.10.150.750">
    <property type="match status" value="1"/>
</dbReference>
<dbReference type="AlphaFoldDB" id="A0AA39XBH4"/>
<dbReference type="EMBL" id="JAULSR010000002">
    <property type="protein sequence ID" value="KAK0630195.1"/>
    <property type="molecule type" value="Genomic_DNA"/>
</dbReference>
<dbReference type="Proteomes" id="UP001174934">
    <property type="component" value="Unassembled WGS sequence"/>
</dbReference>
<protein>
    <submittedName>
        <fullName evidence="2">Haloacid dehalogenase-like hydrolase-domain-containing protein</fullName>
    </submittedName>
</protein>
<sequence>MATIPDLTGFKALSFDCYGTLLDWESGLATDLSPILSQLRPTHAWAQKPLLAVERFNTISEDLEVEKPNQLYNDNLIESFEQLATEAGVSIPREDEAGAAAAVGTGPSRWPAFPDTVAGLLKLKKHYRLIILSNVSNDNITRAVAAGGPLAPVEFDAVYTAENIGSYKPSHNNFHYLFAHAKSEFGVDREKGELLHVARSLTADHVPAKELGFRSVWIARGGDREGHYGTGGNLRELTEQGKLGFEWKFDTIGEFADEVERQFAAKE</sequence>
<dbReference type="InterPro" id="IPR023214">
    <property type="entry name" value="HAD_sf"/>
</dbReference>
<dbReference type="Pfam" id="PF00702">
    <property type="entry name" value="Hydrolase"/>
    <property type="match status" value="1"/>
</dbReference>
<evidence type="ECO:0000313" key="3">
    <source>
        <dbReference type="Proteomes" id="UP001174934"/>
    </source>
</evidence>
<dbReference type="GO" id="GO:0016787">
    <property type="term" value="F:hydrolase activity"/>
    <property type="evidence" value="ECO:0007669"/>
    <property type="project" value="UniProtKB-KW"/>
</dbReference>
<dbReference type="InterPro" id="IPR036412">
    <property type="entry name" value="HAD-like_sf"/>
</dbReference>
<dbReference type="InterPro" id="IPR051540">
    <property type="entry name" value="S-2-haloacid_dehalogenase"/>
</dbReference>
<reference evidence="2" key="1">
    <citation type="submission" date="2023-06" db="EMBL/GenBank/DDBJ databases">
        <title>Genome-scale phylogeny and comparative genomics of the fungal order Sordariales.</title>
        <authorList>
            <consortium name="Lawrence Berkeley National Laboratory"/>
            <person name="Hensen N."/>
            <person name="Bonometti L."/>
            <person name="Westerberg I."/>
            <person name="Brannstrom I.O."/>
            <person name="Guillou S."/>
            <person name="Cros-Aarteil S."/>
            <person name="Calhoun S."/>
            <person name="Haridas S."/>
            <person name="Kuo A."/>
            <person name="Mondo S."/>
            <person name="Pangilinan J."/>
            <person name="Riley R."/>
            <person name="LaButti K."/>
            <person name="Andreopoulos B."/>
            <person name="Lipzen A."/>
            <person name="Chen C."/>
            <person name="Yanf M."/>
            <person name="Daum C."/>
            <person name="Ng V."/>
            <person name="Clum A."/>
            <person name="Steindorff A."/>
            <person name="Ohm R."/>
            <person name="Martin F."/>
            <person name="Silar P."/>
            <person name="Natvig D."/>
            <person name="Lalanne C."/>
            <person name="Gautier V."/>
            <person name="Ament-velasquez S.L."/>
            <person name="Kruys A."/>
            <person name="Hutchinson M.I."/>
            <person name="Powell A.J."/>
            <person name="Barry K."/>
            <person name="Miller A.N."/>
            <person name="Grigoriev I.V."/>
            <person name="Debuchy R."/>
            <person name="Gladieux P."/>
            <person name="Thoren M.H."/>
            <person name="Johannesson H."/>
        </authorList>
    </citation>
    <scope>NUCLEOTIDE SEQUENCE</scope>
    <source>
        <strain evidence="2">SMH3391-2</strain>
    </source>
</reference>
<keyword evidence="1 2" id="KW-0378">Hydrolase</keyword>
<organism evidence="2 3">
    <name type="scientific">Bombardia bombarda</name>
    <dbReference type="NCBI Taxonomy" id="252184"/>
    <lineage>
        <taxon>Eukaryota</taxon>
        <taxon>Fungi</taxon>
        <taxon>Dikarya</taxon>
        <taxon>Ascomycota</taxon>
        <taxon>Pezizomycotina</taxon>
        <taxon>Sordariomycetes</taxon>
        <taxon>Sordariomycetidae</taxon>
        <taxon>Sordariales</taxon>
        <taxon>Lasiosphaeriaceae</taxon>
        <taxon>Bombardia</taxon>
    </lineage>
</organism>
<comment type="caution">
    <text evidence="2">The sequence shown here is derived from an EMBL/GenBank/DDBJ whole genome shotgun (WGS) entry which is preliminary data.</text>
</comment>
<evidence type="ECO:0000313" key="2">
    <source>
        <dbReference type="EMBL" id="KAK0630195.1"/>
    </source>
</evidence>
<dbReference type="SUPFAM" id="SSF56784">
    <property type="entry name" value="HAD-like"/>
    <property type="match status" value="1"/>
</dbReference>
<proteinExistence type="predicted"/>
<evidence type="ECO:0000256" key="1">
    <source>
        <dbReference type="ARBA" id="ARBA00022801"/>
    </source>
</evidence>
<name>A0AA39XBH4_9PEZI</name>
<accession>A0AA39XBH4</accession>
<keyword evidence="3" id="KW-1185">Reference proteome</keyword>
<dbReference type="PANTHER" id="PTHR43316:SF9">
    <property type="entry name" value="ACID DEHALOGENASE, PUTATIVE (AFU_ORTHOLOGUE AFUA_6G14460)-RELATED"/>
    <property type="match status" value="1"/>
</dbReference>
<dbReference type="Gene3D" id="3.40.50.1000">
    <property type="entry name" value="HAD superfamily/HAD-like"/>
    <property type="match status" value="1"/>
</dbReference>
<dbReference type="PANTHER" id="PTHR43316">
    <property type="entry name" value="HYDROLASE, HALOACID DELAHOGENASE-RELATED"/>
    <property type="match status" value="1"/>
</dbReference>
<gene>
    <name evidence="2" type="ORF">B0T17DRAFT_488769</name>
</gene>